<keyword evidence="1" id="KW-0732">Signal</keyword>
<dbReference type="EMBL" id="BMIY01000009">
    <property type="protein sequence ID" value="GFZ77820.1"/>
    <property type="molecule type" value="Genomic_DNA"/>
</dbReference>
<dbReference type="OrthoDB" id="7062442at2"/>
<gene>
    <name evidence="2" type="ORF">GCM10011403_20940</name>
</gene>
<dbReference type="AlphaFoldDB" id="A0A916QJQ1"/>
<comment type="caution">
    <text evidence="2">The sequence shown here is derived from an EMBL/GenBank/DDBJ whole genome shotgun (WGS) entry which is preliminary data.</text>
</comment>
<keyword evidence="3" id="KW-1185">Reference proteome</keyword>
<feature type="signal peptide" evidence="1">
    <location>
        <begin position="1"/>
        <end position="24"/>
    </location>
</feature>
<dbReference type="Proteomes" id="UP000627715">
    <property type="component" value="Unassembled WGS sequence"/>
</dbReference>
<reference evidence="2" key="1">
    <citation type="journal article" date="2014" name="Int. J. Syst. Evol. Microbiol.">
        <title>Complete genome sequence of Corynebacterium casei LMG S-19264T (=DSM 44701T), isolated from a smear-ripened cheese.</title>
        <authorList>
            <consortium name="US DOE Joint Genome Institute (JGI-PGF)"/>
            <person name="Walter F."/>
            <person name="Albersmeier A."/>
            <person name="Kalinowski J."/>
            <person name="Ruckert C."/>
        </authorList>
    </citation>
    <scope>NUCLEOTIDE SEQUENCE</scope>
    <source>
        <strain evidence="2">CGMCC 1.15425</strain>
    </source>
</reference>
<protein>
    <submittedName>
        <fullName evidence="2">Uncharacterized protein</fullName>
    </submittedName>
</protein>
<reference evidence="2" key="2">
    <citation type="submission" date="2020-09" db="EMBL/GenBank/DDBJ databases">
        <authorList>
            <person name="Sun Q."/>
            <person name="Zhou Y."/>
        </authorList>
    </citation>
    <scope>NUCLEOTIDE SEQUENCE</scope>
    <source>
        <strain evidence="2">CGMCC 1.15425</strain>
    </source>
</reference>
<evidence type="ECO:0000313" key="2">
    <source>
        <dbReference type="EMBL" id="GFZ77820.1"/>
    </source>
</evidence>
<feature type="chain" id="PRO_5037962023" evidence="1">
    <location>
        <begin position="25"/>
        <end position="183"/>
    </location>
</feature>
<accession>A0A916QJQ1</accession>
<sequence>MKWQAIKAFCLGSALALGAQTVSAETVSVDYQFNGNTGVDMSGMAGAPMTVNAFTDNRDLPGNEATVVGEDNLTLEDGTFAELVRQAIIASFESSNAELGEGGNLSLDGSIVELEFRPGADGLEMVLRTELTLYAGSRNAWQSTLLSSVRTEFVDFETAIYDSMDRLISELFYDDYFLLALGL</sequence>
<proteinExistence type="predicted"/>
<evidence type="ECO:0000313" key="3">
    <source>
        <dbReference type="Proteomes" id="UP000627715"/>
    </source>
</evidence>
<organism evidence="2 3">
    <name type="scientific">Pseudohongiella nitratireducens</name>
    <dbReference type="NCBI Taxonomy" id="1768907"/>
    <lineage>
        <taxon>Bacteria</taxon>
        <taxon>Pseudomonadati</taxon>
        <taxon>Pseudomonadota</taxon>
        <taxon>Gammaproteobacteria</taxon>
        <taxon>Pseudomonadales</taxon>
        <taxon>Pseudohongiellaceae</taxon>
        <taxon>Pseudohongiella</taxon>
    </lineage>
</organism>
<name>A0A916QJQ1_9GAMM</name>
<evidence type="ECO:0000256" key="1">
    <source>
        <dbReference type="SAM" id="SignalP"/>
    </source>
</evidence>
<dbReference type="RefSeq" id="WP_068811718.1">
    <property type="nucleotide sequence ID" value="NZ_BMIY01000009.1"/>
</dbReference>